<proteinExistence type="predicted"/>
<dbReference type="GeneID" id="14911252"/>
<protein>
    <submittedName>
        <fullName evidence="2">Uncharacterized protein</fullName>
    </submittedName>
</protein>
<feature type="transmembrane region" description="Helical" evidence="1">
    <location>
        <begin position="72"/>
        <end position="95"/>
    </location>
</feature>
<dbReference type="Proteomes" id="UP000011083">
    <property type="component" value="Unassembled WGS sequence"/>
</dbReference>
<evidence type="ECO:0000313" key="2">
    <source>
        <dbReference type="EMBL" id="ELR10857.1"/>
    </source>
</evidence>
<keyword evidence="3" id="KW-1185">Reference proteome</keyword>
<dbReference type="EMBL" id="KB008172">
    <property type="protein sequence ID" value="ELR10857.1"/>
    <property type="molecule type" value="Genomic_DNA"/>
</dbReference>
<dbReference type="RefSeq" id="XP_004332870.1">
    <property type="nucleotide sequence ID" value="XM_004332822.1"/>
</dbReference>
<dbReference type="VEuPathDB" id="AmoebaDB:ACA1_180790"/>
<dbReference type="AlphaFoldDB" id="L8GCQ0"/>
<keyword evidence="1" id="KW-0472">Membrane</keyword>
<evidence type="ECO:0000313" key="3">
    <source>
        <dbReference type="Proteomes" id="UP000011083"/>
    </source>
</evidence>
<keyword evidence="1" id="KW-0812">Transmembrane</keyword>
<organism evidence="2 3">
    <name type="scientific">Acanthamoeba castellanii (strain ATCC 30010 / Neff)</name>
    <dbReference type="NCBI Taxonomy" id="1257118"/>
    <lineage>
        <taxon>Eukaryota</taxon>
        <taxon>Amoebozoa</taxon>
        <taxon>Discosea</taxon>
        <taxon>Longamoebia</taxon>
        <taxon>Centramoebida</taxon>
        <taxon>Acanthamoebidae</taxon>
        <taxon>Acanthamoeba</taxon>
    </lineage>
</organism>
<evidence type="ECO:0000256" key="1">
    <source>
        <dbReference type="SAM" id="Phobius"/>
    </source>
</evidence>
<accession>L8GCQ0</accession>
<name>L8GCQ0_ACACF</name>
<reference evidence="2 3" key="1">
    <citation type="journal article" date="2013" name="Genome Biol.">
        <title>Genome of Acanthamoeba castellanii highlights extensive lateral gene transfer and early evolution of tyrosine kinase signaling.</title>
        <authorList>
            <person name="Clarke M."/>
            <person name="Lohan A.J."/>
            <person name="Liu B."/>
            <person name="Lagkouvardos I."/>
            <person name="Roy S."/>
            <person name="Zafar N."/>
            <person name="Bertelli C."/>
            <person name="Schilde C."/>
            <person name="Kianianmomeni A."/>
            <person name="Burglin T.R."/>
            <person name="Frech C."/>
            <person name="Turcotte B."/>
            <person name="Kopec K.O."/>
            <person name="Synnott J.M."/>
            <person name="Choo C."/>
            <person name="Paponov I."/>
            <person name="Finkler A."/>
            <person name="Soon Heng Tan C."/>
            <person name="Hutchins A.P."/>
            <person name="Weinmeier T."/>
            <person name="Rattei T."/>
            <person name="Chu J.S."/>
            <person name="Gimenez G."/>
            <person name="Irimia M."/>
            <person name="Rigden D.J."/>
            <person name="Fitzpatrick D.A."/>
            <person name="Lorenzo-Morales J."/>
            <person name="Bateman A."/>
            <person name="Chiu C.H."/>
            <person name="Tang P."/>
            <person name="Hegemann P."/>
            <person name="Fromm H."/>
            <person name="Raoult D."/>
            <person name="Greub G."/>
            <person name="Miranda-Saavedra D."/>
            <person name="Chen N."/>
            <person name="Nash P."/>
            <person name="Ginger M.L."/>
            <person name="Horn M."/>
            <person name="Schaap P."/>
            <person name="Caler L."/>
            <person name="Loftus B."/>
        </authorList>
    </citation>
    <scope>NUCLEOTIDE SEQUENCE [LARGE SCALE GENOMIC DNA]</scope>
    <source>
        <strain evidence="2 3">Neff</strain>
    </source>
</reference>
<sequence length="97" mass="10639">MESRRPDLLAPLLRLPRPVVLALAFAGGRLSVLAAVAAEAEPALLAVPRRLVVFFASTRRTPKGFKCTQPTVVIVVSLVFIGVVIFMHLWGRFFLRG</sequence>
<keyword evidence="1" id="KW-1133">Transmembrane helix</keyword>
<gene>
    <name evidence="2" type="ORF">ACA1_180790</name>
</gene>
<dbReference type="KEGG" id="acan:ACA1_180790"/>